<keyword evidence="4" id="KW-0460">Magnesium</keyword>
<evidence type="ECO:0000313" key="7">
    <source>
        <dbReference type="EMBL" id="RMO61097.1"/>
    </source>
</evidence>
<evidence type="ECO:0000256" key="5">
    <source>
        <dbReference type="ARBA" id="ARBA00023235"/>
    </source>
</evidence>
<dbReference type="InterPro" id="IPR005843">
    <property type="entry name" value="A-D-PHexomutase_C"/>
</dbReference>
<dbReference type="AlphaFoldDB" id="A0A3M3WTY9"/>
<feature type="domain" description="Alpha-D-phosphohexomutase C-terminal" evidence="6">
    <location>
        <begin position="21"/>
        <end position="68"/>
    </location>
</feature>
<evidence type="ECO:0000256" key="1">
    <source>
        <dbReference type="ARBA" id="ARBA00001946"/>
    </source>
</evidence>
<comment type="cofactor">
    <cofactor evidence="1">
        <name>Mg(2+)</name>
        <dbReference type="ChEBI" id="CHEBI:18420"/>
    </cofactor>
</comment>
<organism evidence="7 8">
    <name type="scientific">Pseudomonas syringae pv. aptata</name>
    <dbReference type="NCBI Taxonomy" id="83167"/>
    <lineage>
        <taxon>Bacteria</taxon>
        <taxon>Pseudomonadati</taxon>
        <taxon>Pseudomonadota</taxon>
        <taxon>Gammaproteobacteria</taxon>
        <taxon>Pseudomonadales</taxon>
        <taxon>Pseudomonadaceae</taxon>
        <taxon>Pseudomonas</taxon>
        <taxon>Pseudomonas syringae</taxon>
    </lineage>
</organism>
<evidence type="ECO:0000256" key="3">
    <source>
        <dbReference type="ARBA" id="ARBA00022723"/>
    </source>
</evidence>
<evidence type="ECO:0000256" key="2">
    <source>
        <dbReference type="ARBA" id="ARBA00022553"/>
    </source>
</evidence>
<evidence type="ECO:0000313" key="8">
    <source>
        <dbReference type="Proteomes" id="UP000274541"/>
    </source>
</evidence>
<evidence type="ECO:0000256" key="4">
    <source>
        <dbReference type="ARBA" id="ARBA00022842"/>
    </source>
</evidence>
<sequence length="84" mass="9432">MTDVTKFSIIEALETDAQWGDAKLTTIDGVRVDYPKGWGLVRASNTTPVLVLRFEAETEAELQRIKDVFHAELKKVAPDLDLPF</sequence>
<dbReference type="FunFam" id="3.30.310.50:FF:000007">
    <property type="entry name" value="Phosphomannomutase/phosphoglucomutase"/>
    <property type="match status" value="1"/>
</dbReference>
<comment type="caution">
    <text evidence="7">The sequence shown here is derived from an EMBL/GenBank/DDBJ whole genome shotgun (WGS) entry which is preliminary data.</text>
</comment>
<dbReference type="EMBL" id="RBPX01000290">
    <property type="protein sequence ID" value="RMO61097.1"/>
    <property type="molecule type" value="Genomic_DNA"/>
</dbReference>
<keyword evidence="2" id="KW-0597">Phosphoprotein</keyword>
<dbReference type="PANTHER" id="PTHR43771">
    <property type="entry name" value="PHOSPHOMANNOMUTASE"/>
    <property type="match status" value="1"/>
</dbReference>
<accession>A0A3M3WTY9</accession>
<keyword evidence="3" id="KW-0479">Metal-binding</keyword>
<dbReference type="GO" id="GO:0046872">
    <property type="term" value="F:metal ion binding"/>
    <property type="evidence" value="ECO:0007669"/>
    <property type="project" value="UniProtKB-KW"/>
</dbReference>
<reference evidence="7 8" key="1">
    <citation type="submission" date="2018-08" db="EMBL/GenBank/DDBJ databases">
        <title>Recombination of ecologically and evolutionarily significant loci maintains genetic cohesion in the Pseudomonas syringae species complex.</title>
        <authorList>
            <person name="Dillon M."/>
            <person name="Thakur S."/>
            <person name="Almeida R.N.D."/>
            <person name="Weir B.S."/>
            <person name="Guttman D.S."/>
        </authorList>
    </citation>
    <scope>NUCLEOTIDE SEQUENCE [LARGE SCALE GENOMIC DNA]</scope>
    <source>
        <strain evidence="7 8">ICMP 4388</strain>
    </source>
</reference>
<dbReference type="SUPFAM" id="SSF55957">
    <property type="entry name" value="Phosphoglucomutase, C-terminal domain"/>
    <property type="match status" value="1"/>
</dbReference>
<dbReference type="Gene3D" id="3.30.310.50">
    <property type="entry name" value="Alpha-D-phosphohexomutase, C-terminal domain"/>
    <property type="match status" value="1"/>
</dbReference>
<gene>
    <name evidence="7" type="ORF">ALQ37_03947</name>
</gene>
<protein>
    <submittedName>
        <fullName evidence="7">Alginate biosynthesis protein AlgC</fullName>
    </submittedName>
</protein>
<dbReference type="Proteomes" id="UP000274541">
    <property type="component" value="Unassembled WGS sequence"/>
</dbReference>
<dbReference type="Pfam" id="PF00408">
    <property type="entry name" value="PGM_PMM_IV"/>
    <property type="match status" value="1"/>
</dbReference>
<keyword evidence="5" id="KW-0413">Isomerase</keyword>
<proteinExistence type="predicted"/>
<dbReference type="PANTHER" id="PTHR43771:SF2">
    <property type="entry name" value="PHOSPHOMANNOMUTASE_PHOSPHOGLUCOMUTASE"/>
    <property type="match status" value="1"/>
</dbReference>
<name>A0A3M3WTY9_PSEAP</name>
<dbReference type="GO" id="GO:0016868">
    <property type="term" value="F:intramolecular phosphotransferase activity"/>
    <property type="evidence" value="ECO:0007669"/>
    <property type="project" value="InterPro"/>
</dbReference>
<evidence type="ECO:0000259" key="6">
    <source>
        <dbReference type="Pfam" id="PF00408"/>
    </source>
</evidence>
<dbReference type="InterPro" id="IPR036900">
    <property type="entry name" value="A-D-PHexomutase_C_sf"/>
</dbReference>